<dbReference type="Gene3D" id="4.10.910.10">
    <property type="entry name" value="30s ribosomal protein s13, domain 2"/>
    <property type="match status" value="1"/>
</dbReference>
<dbReference type="InterPro" id="IPR001892">
    <property type="entry name" value="Ribosomal_uS13"/>
</dbReference>
<comment type="similarity">
    <text evidence="1 7 8">Belongs to the universal ribosomal protein uS13 family.</text>
</comment>
<dbReference type="EMBL" id="PEYV01000059">
    <property type="protein sequence ID" value="PIS21267.1"/>
    <property type="molecule type" value="Genomic_DNA"/>
</dbReference>
<dbReference type="PIRSF" id="PIRSF002134">
    <property type="entry name" value="Ribosomal_S13"/>
    <property type="match status" value="1"/>
</dbReference>
<dbReference type="GO" id="GO:0019843">
    <property type="term" value="F:rRNA binding"/>
    <property type="evidence" value="ECO:0007669"/>
    <property type="project" value="UniProtKB-UniRule"/>
</dbReference>
<organism evidence="9 10">
    <name type="scientific">candidate division WWE3 bacterium CG08_land_8_20_14_0_20_41_15</name>
    <dbReference type="NCBI Taxonomy" id="1975086"/>
    <lineage>
        <taxon>Bacteria</taxon>
        <taxon>Katanobacteria</taxon>
    </lineage>
</organism>
<evidence type="ECO:0000256" key="6">
    <source>
        <dbReference type="ARBA" id="ARBA00035166"/>
    </source>
</evidence>
<dbReference type="InterPro" id="IPR019980">
    <property type="entry name" value="Ribosomal_uS13_bac-type"/>
</dbReference>
<dbReference type="GO" id="GO:0003735">
    <property type="term" value="F:structural constituent of ribosome"/>
    <property type="evidence" value="ECO:0007669"/>
    <property type="project" value="InterPro"/>
</dbReference>
<keyword evidence="7" id="KW-0820">tRNA-binding</keyword>
<evidence type="ECO:0000256" key="4">
    <source>
        <dbReference type="ARBA" id="ARBA00022980"/>
    </source>
</evidence>
<keyword evidence="4 7" id="KW-0689">Ribosomal protein</keyword>
<keyword evidence="2 7" id="KW-0699">rRNA-binding</keyword>
<comment type="function">
    <text evidence="7">Located at the top of the head of the 30S subunit, it contacts several helices of the 16S rRNA. In the 70S ribosome it contacts the 23S rRNA (bridge B1a) and protein L5 of the 50S subunit (bridge B1b), connecting the 2 subunits; these bridges are implicated in subunit movement. Contacts the tRNAs in the A and P-sites.</text>
</comment>
<evidence type="ECO:0000256" key="8">
    <source>
        <dbReference type="RuleBase" id="RU003830"/>
    </source>
</evidence>
<dbReference type="GO" id="GO:0000049">
    <property type="term" value="F:tRNA binding"/>
    <property type="evidence" value="ECO:0007669"/>
    <property type="project" value="UniProtKB-UniRule"/>
</dbReference>
<sequence length="128" mass="14271">MPRVVGIDIPENKKMGISLTYIEGIGRSLAKKVLDSAKIPTDLRAKDLSDAQAAAIQEAILKMGIPVEGELRRIVTQNIRRLKDIACYRGIRHLKNLPVRGQNTKTNARTKRGKRKTIGGMKRVLEKT</sequence>
<dbReference type="AlphaFoldDB" id="A0A2H0X8K5"/>
<comment type="caution">
    <text evidence="9">The sequence shown here is derived from an EMBL/GenBank/DDBJ whole genome shotgun (WGS) entry which is preliminary data.</text>
</comment>
<evidence type="ECO:0000256" key="1">
    <source>
        <dbReference type="ARBA" id="ARBA00008080"/>
    </source>
</evidence>
<dbReference type="GO" id="GO:0005829">
    <property type="term" value="C:cytosol"/>
    <property type="evidence" value="ECO:0007669"/>
    <property type="project" value="TreeGrafter"/>
</dbReference>
<dbReference type="SUPFAM" id="SSF46946">
    <property type="entry name" value="S13-like H2TH domain"/>
    <property type="match status" value="1"/>
</dbReference>
<dbReference type="InterPro" id="IPR018269">
    <property type="entry name" value="Ribosomal_uS13_CS"/>
</dbReference>
<dbReference type="Gene3D" id="1.10.8.50">
    <property type="match status" value="1"/>
</dbReference>
<evidence type="ECO:0000256" key="3">
    <source>
        <dbReference type="ARBA" id="ARBA00022884"/>
    </source>
</evidence>
<evidence type="ECO:0000256" key="2">
    <source>
        <dbReference type="ARBA" id="ARBA00022730"/>
    </source>
</evidence>
<dbReference type="GO" id="GO:0006412">
    <property type="term" value="P:translation"/>
    <property type="evidence" value="ECO:0007669"/>
    <property type="project" value="UniProtKB-UniRule"/>
</dbReference>
<dbReference type="Proteomes" id="UP000231098">
    <property type="component" value="Unassembled WGS sequence"/>
</dbReference>
<dbReference type="NCBIfam" id="TIGR03631">
    <property type="entry name" value="uS13_bact"/>
    <property type="match status" value="1"/>
</dbReference>
<dbReference type="InterPro" id="IPR027437">
    <property type="entry name" value="Rbsml_uS13_C"/>
</dbReference>
<evidence type="ECO:0000313" key="10">
    <source>
        <dbReference type="Proteomes" id="UP000231098"/>
    </source>
</evidence>
<keyword evidence="3 7" id="KW-0694">RNA-binding</keyword>
<dbReference type="FunFam" id="1.10.8.50:FF:000001">
    <property type="entry name" value="30S ribosomal protein S13"/>
    <property type="match status" value="1"/>
</dbReference>
<protein>
    <recommendedName>
        <fullName evidence="6 7">Small ribosomal subunit protein uS13</fullName>
    </recommendedName>
</protein>
<dbReference type="GO" id="GO:0015935">
    <property type="term" value="C:small ribosomal subunit"/>
    <property type="evidence" value="ECO:0007669"/>
    <property type="project" value="TreeGrafter"/>
</dbReference>
<proteinExistence type="inferred from homology"/>
<dbReference type="Pfam" id="PF00416">
    <property type="entry name" value="Ribosomal_S13"/>
    <property type="match status" value="1"/>
</dbReference>
<dbReference type="PANTHER" id="PTHR10871">
    <property type="entry name" value="30S RIBOSOMAL PROTEIN S13/40S RIBOSOMAL PROTEIN S18"/>
    <property type="match status" value="1"/>
</dbReference>
<evidence type="ECO:0000256" key="7">
    <source>
        <dbReference type="HAMAP-Rule" id="MF_01315"/>
    </source>
</evidence>
<accession>A0A2H0X8K5</accession>
<dbReference type="PROSITE" id="PS00646">
    <property type="entry name" value="RIBOSOMAL_S13_1"/>
    <property type="match status" value="1"/>
</dbReference>
<dbReference type="PROSITE" id="PS50159">
    <property type="entry name" value="RIBOSOMAL_S13_2"/>
    <property type="match status" value="1"/>
</dbReference>
<dbReference type="PANTHER" id="PTHR10871:SF1">
    <property type="entry name" value="SMALL RIBOSOMAL SUBUNIT PROTEIN US13M"/>
    <property type="match status" value="1"/>
</dbReference>
<evidence type="ECO:0000256" key="5">
    <source>
        <dbReference type="ARBA" id="ARBA00023274"/>
    </source>
</evidence>
<evidence type="ECO:0000313" key="9">
    <source>
        <dbReference type="EMBL" id="PIS21267.1"/>
    </source>
</evidence>
<comment type="subunit">
    <text evidence="7">Part of the 30S ribosomal subunit. Forms a loose heterodimer with protein S19. Forms two bridges to the 50S subunit in the 70S ribosome.</text>
</comment>
<gene>
    <name evidence="7" type="primary">rpsM</name>
    <name evidence="9" type="ORF">COT51_03565</name>
</gene>
<dbReference type="InterPro" id="IPR010979">
    <property type="entry name" value="Ribosomal_uS13-like_H2TH"/>
</dbReference>
<keyword evidence="5 7" id="KW-0687">Ribonucleoprotein</keyword>
<reference evidence="10" key="1">
    <citation type="submission" date="2017-09" db="EMBL/GenBank/DDBJ databases">
        <title>Depth-based differentiation of microbial function through sediment-hosted aquifers and enrichment of novel symbionts in the deep terrestrial subsurface.</title>
        <authorList>
            <person name="Probst A.J."/>
            <person name="Ladd B."/>
            <person name="Jarett J.K."/>
            <person name="Geller-Mcgrath D.E."/>
            <person name="Sieber C.M.K."/>
            <person name="Emerson J.B."/>
            <person name="Anantharaman K."/>
            <person name="Thomas B.C."/>
            <person name="Malmstrom R."/>
            <person name="Stieglmeier M."/>
            <person name="Klingl A."/>
            <person name="Woyke T."/>
            <person name="Ryan C.M."/>
            <person name="Banfield J.F."/>
        </authorList>
    </citation>
    <scope>NUCLEOTIDE SEQUENCE [LARGE SCALE GENOMIC DNA]</scope>
</reference>
<dbReference type="HAMAP" id="MF_01315">
    <property type="entry name" value="Ribosomal_uS13"/>
    <property type="match status" value="1"/>
</dbReference>
<name>A0A2H0X8K5_UNCKA</name>